<sequence>MMITPWRRAVEYAVTVTLPSWLWGVVVLNAVALGGDTSAADIGLDMISGGGALFPLLAVLVLTVVRKTLPALSRWRTATIDISVYAVLYLLSLVATTMGNGSGPAEAVDWGFAMMTVGLLDLQFLMALGLCAWRYDRLVPTAPSGRLGGGPRPA</sequence>
<keyword evidence="1" id="KW-0472">Membrane</keyword>
<feature type="transmembrane region" description="Helical" evidence="1">
    <location>
        <begin position="12"/>
        <end position="34"/>
    </location>
</feature>
<feature type="transmembrane region" description="Helical" evidence="1">
    <location>
        <begin position="77"/>
        <end position="98"/>
    </location>
</feature>
<evidence type="ECO:0000256" key="1">
    <source>
        <dbReference type="SAM" id="Phobius"/>
    </source>
</evidence>
<evidence type="ECO:0000313" key="3">
    <source>
        <dbReference type="Proteomes" id="UP001271723"/>
    </source>
</evidence>
<feature type="transmembrane region" description="Helical" evidence="1">
    <location>
        <begin position="110"/>
        <end position="133"/>
    </location>
</feature>
<proteinExistence type="predicted"/>
<keyword evidence="1" id="KW-0812">Transmembrane</keyword>
<feature type="transmembrane region" description="Helical" evidence="1">
    <location>
        <begin position="46"/>
        <end position="65"/>
    </location>
</feature>
<evidence type="ECO:0008006" key="4">
    <source>
        <dbReference type="Google" id="ProtNLM"/>
    </source>
</evidence>
<dbReference type="EMBL" id="JARAVY010000034">
    <property type="protein sequence ID" value="MDX2915823.1"/>
    <property type="molecule type" value="Genomic_DNA"/>
</dbReference>
<protein>
    <recommendedName>
        <fullName evidence="4">Integral membrane protein</fullName>
    </recommendedName>
</protein>
<name>A0ABU4LJR9_9ACTN</name>
<reference evidence="2 3" key="1">
    <citation type="journal article" date="2023" name="Microb. Genom.">
        <title>Mesoterricola silvestris gen. nov., sp. nov., Mesoterricola sediminis sp. nov., Geothrix oryzae sp. nov., Geothrix edaphica sp. nov., Geothrix rubra sp. nov., and Geothrix limicola sp. nov., six novel members of Acidobacteriota isolated from soils.</title>
        <authorList>
            <person name="Weisberg A.J."/>
            <person name="Pearce E."/>
            <person name="Kramer C.G."/>
            <person name="Chang J.H."/>
            <person name="Clarke C.R."/>
        </authorList>
    </citation>
    <scope>NUCLEOTIDE SEQUENCE [LARGE SCALE GENOMIC DNA]</scope>
    <source>
        <strain evidence="2 3">NRRL_B-2795</strain>
    </source>
</reference>
<accession>A0ABU4LJR9</accession>
<dbReference type="RefSeq" id="WP_143673412.1">
    <property type="nucleotide sequence ID" value="NZ_JARAVY010000034.1"/>
</dbReference>
<keyword evidence="3" id="KW-1185">Reference proteome</keyword>
<dbReference type="Proteomes" id="UP001271723">
    <property type="component" value="Unassembled WGS sequence"/>
</dbReference>
<organism evidence="2 3">
    <name type="scientific">Streptomyces griseiscabiei</name>
    <dbReference type="NCBI Taxonomy" id="2993540"/>
    <lineage>
        <taxon>Bacteria</taxon>
        <taxon>Bacillati</taxon>
        <taxon>Actinomycetota</taxon>
        <taxon>Actinomycetes</taxon>
        <taxon>Kitasatosporales</taxon>
        <taxon>Streptomycetaceae</taxon>
        <taxon>Streptomyces</taxon>
    </lineage>
</organism>
<keyword evidence="1" id="KW-1133">Transmembrane helix</keyword>
<gene>
    <name evidence="2" type="ORF">PV517_45035</name>
</gene>
<evidence type="ECO:0000313" key="2">
    <source>
        <dbReference type="EMBL" id="MDX2915823.1"/>
    </source>
</evidence>
<comment type="caution">
    <text evidence="2">The sequence shown here is derived from an EMBL/GenBank/DDBJ whole genome shotgun (WGS) entry which is preliminary data.</text>
</comment>